<keyword evidence="2" id="KW-1185">Reference proteome</keyword>
<name>A0A563VMZ0_9CYAN</name>
<evidence type="ECO:0000313" key="2">
    <source>
        <dbReference type="Proteomes" id="UP000320055"/>
    </source>
</evidence>
<proteinExistence type="predicted"/>
<sequence>MFDIIDFKWLYLSIKLMKFYPIIYTERSIQKILYRLFSIMSIGQTSILVKNS</sequence>
<protein>
    <submittedName>
        <fullName evidence="1">Uncharacterized protein</fullName>
    </submittedName>
</protein>
<organism evidence="1 2">
    <name type="scientific">Hyella patelloides LEGE 07179</name>
    <dbReference type="NCBI Taxonomy" id="945734"/>
    <lineage>
        <taxon>Bacteria</taxon>
        <taxon>Bacillati</taxon>
        <taxon>Cyanobacteriota</taxon>
        <taxon>Cyanophyceae</taxon>
        <taxon>Pleurocapsales</taxon>
        <taxon>Hyellaceae</taxon>
        <taxon>Hyella</taxon>
    </lineage>
</organism>
<dbReference type="EMBL" id="CAACVJ010000076">
    <property type="protein sequence ID" value="VEP12820.1"/>
    <property type="molecule type" value="Genomic_DNA"/>
</dbReference>
<dbReference type="AlphaFoldDB" id="A0A563VMZ0"/>
<accession>A0A563VMZ0</accession>
<reference evidence="1 2" key="1">
    <citation type="submission" date="2019-01" db="EMBL/GenBank/DDBJ databases">
        <authorList>
            <person name="Brito A."/>
        </authorList>
    </citation>
    <scope>NUCLEOTIDE SEQUENCE [LARGE SCALE GENOMIC DNA]</scope>
    <source>
        <strain evidence="1">1</strain>
    </source>
</reference>
<gene>
    <name evidence="1" type="ORF">H1P_1670012</name>
</gene>
<evidence type="ECO:0000313" key="1">
    <source>
        <dbReference type="EMBL" id="VEP12820.1"/>
    </source>
</evidence>
<dbReference type="Proteomes" id="UP000320055">
    <property type="component" value="Unassembled WGS sequence"/>
</dbReference>